<sequence length="117" mass="12333">MADFDNIFDAALSRADDVIRCAMGVEASVTSGEMAGQTIRGVFDDPESVAYAGSGVRVEGTSPSLFVETSSVSGLRRPDTLVINGSSYWVDRIGPDDCGSCHVFLGKGSPPGSNRRR</sequence>
<accession>A0A8I0T3C4</accession>
<dbReference type="EMBL" id="VKME01000040">
    <property type="protein sequence ID" value="MBE0131595.1"/>
    <property type="molecule type" value="Genomic_DNA"/>
</dbReference>
<dbReference type="InterPro" id="IPR053734">
    <property type="entry name" value="Phage_Head-Tail_Connect_sf"/>
</dbReference>
<protein>
    <submittedName>
        <fullName evidence="1">Phage tail protein</fullName>
    </submittedName>
</protein>
<dbReference type="Gene3D" id="2.40.10.180">
    <property type="entry name" value="Phage tail proteins"/>
    <property type="match status" value="1"/>
</dbReference>
<proteinExistence type="predicted"/>
<evidence type="ECO:0000313" key="2">
    <source>
        <dbReference type="Proteomes" id="UP000656723"/>
    </source>
</evidence>
<dbReference type="Proteomes" id="UP000656723">
    <property type="component" value="Unassembled WGS sequence"/>
</dbReference>
<gene>
    <name evidence="1" type="ORF">FOT72_26870</name>
</gene>
<dbReference type="InterPro" id="IPR008018">
    <property type="entry name" value="Phage_tail_attach_FII"/>
</dbReference>
<dbReference type="AlphaFoldDB" id="A0A8I0T3C4"/>
<dbReference type="Pfam" id="PF05354">
    <property type="entry name" value="Phage_attach"/>
    <property type="match status" value="1"/>
</dbReference>
<reference evidence="1" key="1">
    <citation type="submission" date="2019-07" db="EMBL/GenBank/DDBJ databases">
        <title>KPC-2 carbapenem resistent Enterobacterales isolates from Germany.</title>
        <authorList>
            <person name="Yao Y."/>
            <person name="Falgenhauer L."/>
            <person name="Imirzalioglu C."/>
            <person name="Chakraborty T."/>
        </authorList>
    </citation>
    <scope>NUCLEOTIDE SEQUENCE</scope>
    <source>
        <strain evidence="1">CA13304</strain>
    </source>
</reference>
<dbReference type="GO" id="GO:0019068">
    <property type="term" value="P:virion assembly"/>
    <property type="evidence" value="ECO:0007669"/>
    <property type="project" value="InterPro"/>
</dbReference>
<organism evidence="1 2">
    <name type="scientific">Citrobacter amalonaticus</name>
    <dbReference type="NCBI Taxonomy" id="35703"/>
    <lineage>
        <taxon>Bacteria</taxon>
        <taxon>Pseudomonadati</taxon>
        <taxon>Pseudomonadota</taxon>
        <taxon>Gammaproteobacteria</taxon>
        <taxon>Enterobacterales</taxon>
        <taxon>Enterobacteriaceae</taxon>
        <taxon>Citrobacter</taxon>
    </lineage>
</organism>
<dbReference type="RefSeq" id="WP_192479526.1">
    <property type="nucleotide sequence ID" value="NZ_JAVTOL010000001.1"/>
</dbReference>
<comment type="caution">
    <text evidence="1">The sequence shown here is derived from an EMBL/GenBank/DDBJ whole genome shotgun (WGS) entry which is preliminary data.</text>
</comment>
<name>A0A8I0T3C4_CITAM</name>
<dbReference type="SUPFAM" id="SSF69279">
    <property type="entry name" value="Phage tail proteins"/>
    <property type="match status" value="1"/>
</dbReference>
<evidence type="ECO:0000313" key="1">
    <source>
        <dbReference type="EMBL" id="MBE0131595.1"/>
    </source>
</evidence>